<protein>
    <submittedName>
        <fullName evidence="1">Uncharacterized protein</fullName>
    </submittedName>
</protein>
<evidence type="ECO:0000313" key="2">
    <source>
        <dbReference type="Proteomes" id="UP000681722"/>
    </source>
</evidence>
<comment type="caution">
    <text evidence="1">The sequence shown here is derived from an EMBL/GenBank/DDBJ whole genome shotgun (WGS) entry which is preliminary data.</text>
</comment>
<dbReference type="Proteomes" id="UP000681722">
    <property type="component" value="Unassembled WGS sequence"/>
</dbReference>
<gene>
    <name evidence="1" type="ORF">SRO942_LOCUS44197</name>
</gene>
<reference evidence="1" key="1">
    <citation type="submission" date="2021-02" db="EMBL/GenBank/DDBJ databases">
        <authorList>
            <person name="Nowell W R."/>
        </authorList>
    </citation>
    <scope>NUCLEOTIDE SEQUENCE</scope>
</reference>
<name>A0A8S2XCJ2_9BILA</name>
<organism evidence="1 2">
    <name type="scientific">Didymodactylos carnosus</name>
    <dbReference type="NCBI Taxonomy" id="1234261"/>
    <lineage>
        <taxon>Eukaryota</taxon>
        <taxon>Metazoa</taxon>
        <taxon>Spiralia</taxon>
        <taxon>Gnathifera</taxon>
        <taxon>Rotifera</taxon>
        <taxon>Eurotatoria</taxon>
        <taxon>Bdelloidea</taxon>
        <taxon>Philodinida</taxon>
        <taxon>Philodinidae</taxon>
        <taxon>Didymodactylos</taxon>
    </lineage>
</organism>
<sequence length="14" mass="1454">MQIRVHLGVGGSIS</sequence>
<evidence type="ECO:0000313" key="1">
    <source>
        <dbReference type="EMBL" id="CAF4488312.1"/>
    </source>
</evidence>
<feature type="non-terminal residue" evidence="1">
    <location>
        <position position="14"/>
    </location>
</feature>
<dbReference type="EMBL" id="CAJOBC010103823">
    <property type="protein sequence ID" value="CAF4488312.1"/>
    <property type="molecule type" value="Genomic_DNA"/>
</dbReference>
<proteinExistence type="predicted"/>
<accession>A0A8S2XCJ2</accession>